<proteinExistence type="predicted"/>
<evidence type="ECO:0000313" key="3">
    <source>
        <dbReference type="EMBL" id="GLI35247.1"/>
    </source>
</evidence>
<feature type="domain" description="Putative Se/S carrier protein-like" evidence="1">
    <location>
        <begin position="29"/>
        <end position="94"/>
    </location>
</feature>
<keyword evidence="4" id="KW-1185">Reference proteome</keyword>
<sequence>MALFSRFKKKSKPAPLVAAEADRQQADRGILIFENTSEVIQAEKLLKSAGWQVRVMGPPAEIQRGCDLVIEFPLMEKLNIKRMLESAGIPPLETVPVTGPLLQPVDIFQTTDYGAYLMVRAANMKISIEKASLTIVNISGGGCPDVPYLAAMMVGKPLADAPKPRDIGHTLCGYALQLAYEEIVKQCSSS</sequence>
<dbReference type="InterPro" id="IPR021778">
    <property type="entry name" value="Se/S_carrier-like"/>
</dbReference>
<protein>
    <recommendedName>
        <fullName evidence="5">Se/S carrier protein-like domain-containing protein</fullName>
    </recommendedName>
</protein>
<name>A0A9W6L845_9BACT</name>
<organism evidence="3 4">
    <name type="scientific">Desulforhabdus amnigena</name>
    <dbReference type="NCBI Taxonomy" id="40218"/>
    <lineage>
        <taxon>Bacteria</taxon>
        <taxon>Pseudomonadati</taxon>
        <taxon>Thermodesulfobacteriota</taxon>
        <taxon>Syntrophobacteria</taxon>
        <taxon>Syntrophobacterales</taxon>
        <taxon>Syntrophobacteraceae</taxon>
        <taxon>Desulforhabdus</taxon>
    </lineage>
</organism>
<evidence type="ECO:0008006" key="5">
    <source>
        <dbReference type="Google" id="ProtNLM"/>
    </source>
</evidence>
<dbReference type="Proteomes" id="UP001144372">
    <property type="component" value="Unassembled WGS sequence"/>
</dbReference>
<gene>
    <name evidence="3" type="ORF">DAMNIGENAA_26800</name>
</gene>
<dbReference type="InterPro" id="IPR058495">
    <property type="entry name" value="DUF8182"/>
</dbReference>
<evidence type="ECO:0000313" key="4">
    <source>
        <dbReference type="Proteomes" id="UP001144372"/>
    </source>
</evidence>
<dbReference type="Pfam" id="PF26554">
    <property type="entry name" value="DUF8182"/>
    <property type="match status" value="1"/>
</dbReference>
<feature type="domain" description="DUF8182" evidence="2">
    <location>
        <begin position="107"/>
        <end position="184"/>
    </location>
</feature>
<dbReference type="RefSeq" id="WP_281794884.1">
    <property type="nucleotide sequence ID" value="NZ_BSDR01000001.1"/>
</dbReference>
<accession>A0A9W6L845</accession>
<dbReference type="EMBL" id="BSDR01000001">
    <property type="protein sequence ID" value="GLI35247.1"/>
    <property type="molecule type" value="Genomic_DNA"/>
</dbReference>
<comment type="caution">
    <text evidence="3">The sequence shown here is derived from an EMBL/GenBank/DDBJ whole genome shotgun (WGS) entry which is preliminary data.</text>
</comment>
<evidence type="ECO:0000259" key="1">
    <source>
        <dbReference type="Pfam" id="PF11823"/>
    </source>
</evidence>
<dbReference type="AlphaFoldDB" id="A0A9W6L845"/>
<dbReference type="Pfam" id="PF11823">
    <property type="entry name" value="Se_S_carrier"/>
    <property type="match status" value="1"/>
</dbReference>
<reference evidence="3" key="1">
    <citation type="submission" date="2022-12" db="EMBL/GenBank/DDBJ databases">
        <title>Reference genome sequencing for broad-spectrum identification of bacterial and archaeal isolates by mass spectrometry.</title>
        <authorList>
            <person name="Sekiguchi Y."/>
            <person name="Tourlousse D.M."/>
        </authorList>
    </citation>
    <scope>NUCLEOTIDE SEQUENCE</scope>
    <source>
        <strain evidence="3">ASRB1</strain>
    </source>
</reference>
<evidence type="ECO:0000259" key="2">
    <source>
        <dbReference type="Pfam" id="PF26554"/>
    </source>
</evidence>